<dbReference type="PANTHER" id="PTHR15034:SF5">
    <property type="entry name" value="DEATH DOMAIN-CONTAINING PROTEIN CRADD"/>
    <property type="match status" value="1"/>
</dbReference>
<dbReference type="Gene3D" id="1.10.533.10">
    <property type="entry name" value="Death Domain, Fas"/>
    <property type="match status" value="1"/>
</dbReference>
<gene>
    <name evidence="3" type="ORF">DPMN_102596</name>
</gene>
<dbReference type="GO" id="GO:0070513">
    <property type="term" value="F:death domain binding"/>
    <property type="evidence" value="ECO:0007669"/>
    <property type="project" value="InterPro"/>
</dbReference>
<dbReference type="GO" id="GO:0002020">
    <property type="term" value="F:protease binding"/>
    <property type="evidence" value="ECO:0007669"/>
    <property type="project" value="InterPro"/>
</dbReference>
<dbReference type="PROSITE" id="PS50209">
    <property type="entry name" value="CARD"/>
    <property type="match status" value="1"/>
</dbReference>
<feature type="coiled-coil region" evidence="1">
    <location>
        <begin position="191"/>
        <end position="266"/>
    </location>
</feature>
<dbReference type="OrthoDB" id="10031931at2759"/>
<dbReference type="Proteomes" id="UP000828390">
    <property type="component" value="Unassembled WGS sequence"/>
</dbReference>
<evidence type="ECO:0000313" key="4">
    <source>
        <dbReference type="Proteomes" id="UP000828390"/>
    </source>
</evidence>
<dbReference type="SMART" id="SM00114">
    <property type="entry name" value="CARD"/>
    <property type="match status" value="1"/>
</dbReference>
<keyword evidence="1" id="KW-0175">Coiled coil</keyword>
<evidence type="ECO:0000256" key="1">
    <source>
        <dbReference type="SAM" id="Coils"/>
    </source>
</evidence>
<organism evidence="3 4">
    <name type="scientific">Dreissena polymorpha</name>
    <name type="common">Zebra mussel</name>
    <name type="synonym">Mytilus polymorpha</name>
    <dbReference type="NCBI Taxonomy" id="45954"/>
    <lineage>
        <taxon>Eukaryota</taxon>
        <taxon>Metazoa</taxon>
        <taxon>Spiralia</taxon>
        <taxon>Lophotrochozoa</taxon>
        <taxon>Mollusca</taxon>
        <taxon>Bivalvia</taxon>
        <taxon>Autobranchia</taxon>
        <taxon>Heteroconchia</taxon>
        <taxon>Euheterodonta</taxon>
        <taxon>Imparidentia</taxon>
        <taxon>Neoheterodontei</taxon>
        <taxon>Myida</taxon>
        <taxon>Dreissenoidea</taxon>
        <taxon>Dreissenidae</taxon>
        <taxon>Dreissena</taxon>
    </lineage>
</organism>
<comment type="caution">
    <text evidence="3">The sequence shown here is derived from an EMBL/GenBank/DDBJ whole genome shotgun (WGS) entry which is preliminary data.</text>
</comment>
<dbReference type="Pfam" id="PF00619">
    <property type="entry name" value="CARD"/>
    <property type="match status" value="1"/>
</dbReference>
<evidence type="ECO:0000313" key="3">
    <source>
        <dbReference type="EMBL" id="KAH3859773.1"/>
    </source>
</evidence>
<sequence>MEAKERRALDKCFEGFLRDLDPTPSFLHSLYAEGILTEEQMDRISKTTSRETQVALLLRILPHRGPKAFTIFKEKLEKDYGWLAQKLDEEVRKLQSGQASINKRLITIIESQLIPLIYTDGSSQPMVDEKAHPGLIIQKLSDYLTNLELKCHKALDVSILGNYKAPLHQLIEEKLRRFKDEKKKVPVEVEVDDVQKEIKDLKRQLRDMMKLKAENDKLKNIVDKQKEKLKDYNKMTRDTKRYKQDMEKFKKDNDILRYEVETLREQLRGNIVNPFA</sequence>
<protein>
    <recommendedName>
        <fullName evidence="2">CARD domain-containing protein</fullName>
    </recommendedName>
</protein>
<dbReference type="EMBL" id="JAIWYP010000003">
    <property type="protein sequence ID" value="KAH3859773.1"/>
    <property type="molecule type" value="Genomic_DNA"/>
</dbReference>
<dbReference type="AlphaFoldDB" id="A0A9D4LLE2"/>
<name>A0A9D4LLE2_DREPO</name>
<dbReference type="InterPro" id="IPR011029">
    <property type="entry name" value="DEATH-like_dom_sf"/>
</dbReference>
<feature type="domain" description="CARD" evidence="2">
    <location>
        <begin position="1"/>
        <end position="78"/>
    </location>
</feature>
<evidence type="ECO:0000259" key="2">
    <source>
        <dbReference type="PROSITE" id="PS50209"/>
    </source>
</evidence>
<accession>A0A9D4LLE2</accession>
<reference evidence="3" key="1">
    <citation type="journal article" date="2019" name="bioRxiv">
        <title>The Genome of the Zebra Mussel, Dreissena polymorpha: A Resource for Invasive Species Research.</title>
        <authorList>
            <person name="McCartney M.A."/>
            <person name="Auch B."/>
            <person name="Kono T."/>
            <person name="Mallez S."/>
            <person name="Zhang Y."/>
            <person name="Obille A."/>
            <person name="Becker A."/>
            <person name="Abrahante J.E."/>
            <person name="Garbe J."/>
            <person name="Badalamenti J.P."/>
            <person name="Herman A."/>
            <person name="Mangelson H."/>
            <person name="Liachko I."/>
            <person name="Sullivan S."/>
            <person name="Sone E.D."/>
            <person name="Koren S."/>
            <person name="Silverstein K.A.T."/>
            <person name="Beckman K.B."/>
            <person name="Gohl D.M."/>
        </authorList>
    </citation>
    <scope>NUCLEOTIDE SEQUENCE</scope>
    <source>
        <strain evidence="3">Duluth1</strain>
        <tissue evidence="3">Whole animal</tissue>
    </source>
</reference>
<reference evidence="3" key="2">
    <citation type="submission" date="2020-11" db="EMBL/GenBank/DDBJ databases">
        <authorList>
            <person name="McCartney M.A."/>
            <person name="Auch B."/>
            <person name="Kono T."/>
            <person name="Mallez S."/>
            <person name="Becker A."/>
            <person name="Gohl D.M."/>
            <person name="Silverstein K.A.T."/>
            <person name="Koren S."/>
            <person name="Bechman K.B."/>
            <person name="Herman A."/>
            <person name="Abrahante J.E."/>
            <person name="Garbe J."/>
        </authorList>
    </citation>
    <scope>NUCLEOTIDE SEQUENCE</scope>
    <source>
        <strain evidence="3">Duluth1</strain>
        <tissue evidence="3">Whole animal</tissue>
    </source>
</reference>
<proteinExistence type="predicted"/>
<dbReference type="SUPFAM" id="SSF47986">
    <property type="entry name" value="DEATH domain"/>
    <property type="match status" value="1"/>
</dbReference>
<dbReference type="CDD" id="cd01671">
    <property type="entry name" value="CARD"/>
    <property type="match status" value="1"/>
</dbReference>
<dbReference type="PANTHER" id="PTHR15034">
    <property type="entry name" value="DEATH DOMAIN-CONTAINING PROTEIN CRADD"/>
    <property type="match status" value="1"/>
</dbReference>
<dbReference type="InterPro" id="IPR001315">
    <property type="entry name" value="CARD"/>
</dbReference>
<dbReference type="InterPro" id="IPR037939">
    <property type="entry name" value="CRADD"/>
</dbReference>
<keyword evidence="4" id="KW-1185">Reference proteome</keyword>
<dbReference type="GO" id="GO:0042981">
    <property type="term" value="P:regulation of apoptotic process"/>
    <property type="evidence" value="ECO:0007669"/>
    <property type="project" value="InterPro"/>
</dbReference>